<dbReference type="InterPro" id="IPR035906">
    <property type="entry name" value="MetI-like_sf"/>
</dbReference>
<evidence type="ECO:0000313" key="9">
    <source>
        <dbReference type="EMBL" id="QJQ07394.1"/>
    </source>
</evidence>
<dbReference type="Gene3D" id="1.10.3720.10">
    <property type="entry name" value="MetI-like"/>
    <property type="match status" value="1"/>
</dbReference>
<dbReference type="OrthoDB" id="9805108at2"/>
<evidence type="ECO:0000313" key="10">
    <source>
        <dbReference type="Proteomes" id="UP000274350"/>
    </source>
</evidence>
<dbReference type="InterPro" id="IPR000515">
    <property type="entry name" value="MetI-like"/>
</dbReference>
<keyword evidence="6 7" id="KW-0472">Membrane</keyword>
<feature type="transmembrane region" description="Helical" evidence="7">
    <location>
        <begin position="146"/>
        <end position="166"/>
    </location>
</feature>
<keyword evidence="4 7" id="KW-0812">Transmembrane</keyword>
<dbReference type="PANTHER" id="PTHR30193:SF42">
    <property type="entry name" value="ABC TRANSPORTER PERMEASE PROTEIN"/>
    <property type="match status" value="1"/>
</dbReference>
<evidence type="ECO:0000256" key="1">
    <source>
        <dbReference type="ARBA" id="ARBA00004651"/>
    </source>
</evidence>
<proteinExistence type="inferred from homology"/>
<dbReference type="GO" id="GO:0005886">
    <property type="term" value="C:plasma membrane"/>
    <property type="evidence" value="ECO:0007669"/>
    <property type="project" value="UniProtKB-SubCell"/>
</dbReference>
<dbReference type="Proteomes" id="UP000274350">
    <property type="component" value="Chromosome"/>
</dbReference>
<evidence type="ECO:0000256" key="4">
    <source>
        <dbReference type="ARBA" id="ARBA00022692"/>
    </source>
</evidence>
<keyword evidence="10" id="KW-1185">Reference proteome</keyword>
<dbReference type="InterPro" id="IPR051393">
    <property type="entry name" value="ABC_transporter_permease"/>
</dbReference>
<keyword evidence="5 7" id="KW-1133">Transmembrane helix</keyword>
<feature type="transmembrane region" description="Helical" evidence="7">
    <location>
        <begin position="301"/>
        <end position="324"/>
    </location>
</feature>
<accession>A0A6M4A887</accession>
<protein>
    <submittedName>
        <fullName evidence="9">Sugar ABC transporter permease</fullName>
    </submittedName>
</protein>
<keyword evidence="3" id="KW-1003">Cell membrane</keyword>
<comment type="subcellular location">
    <subcellularLocation>
        <location evidence="1 7">Cell membrane</location>
        <topology evidence="1 7">Multi-pass membrane protein</topology>
    </subcellularLocation>
</comment>
<evidence type="ECO:0000256" key="6">
    <source>
        <dbReference type="ARBA" id="ARBA00023136"/>
    </source>
</evidence>
<dbReference type="Pfam" id="PF00528">
    <property type="entry name" value="BPD_transp_1"/>
    <property type="match status" value="1"/>
</dbReference>
<evidence type="ECO:0000256" key="5">
    <source>
        <dbReference type="ARBA" id="ARBA00022989"/>
    </source>
</evidence>
<feature type="transmembrane region" description="Helical" evidence="7">
    <location>
        <begin position="105"/>
        <end position="134"/>
    </location>
</feature>
<sequence length="334" mass="36173">MSAIRNTNDASKANKVLHATRATGVAPSLATPGKNKTAQFSALAALADIWLPRLVLSPTIIASLIFVYGFIGLTAYLSLTESRMMPNYEFAGFSQYAALFEIDRWWVAAANLGIFGGLFILFCLITGLLMAVLLDQKIRAEGALRAIYLYPMALSFIVTGAAWKWILNPGLGLEKLMHDWGYKNFSFDWLVDSDMAIYTVVIAGVWQSSGFVMALFLAGLRGVDDSIIKAAMVDGASLPTIYRRIVIPSLRPVFFSVLLILAHIAIKSFDLVMALTAGGPGTSSDVPAIFMYQFSFTRGQLGLGAASAMMMLATVLAVLVPLMYMETKGAAHGR</sequence>
<evidence type="ECO:0000256" key="2">
    <source>
        <dbReference type="ARBA" id="ARBA00022448"/>
    </source>
</evidence>
<comment type="similarity">
    <text evidence="7">Belongs to the binding-protein-dependent transport system permease family.</text>
</comment>
<dbReference type="PROSITE" id="PS50928">
    <property type="entry name" value="ABC_TM1"/>
    <property type="match status" value="1"/>
</dbReference>
<dbReference type="SUPFAM" id="SSF161098">
    <property type="entry name" value="MetI-like"/>
    <property type="match status" value="1"/>
</dbReference>
<dbReference type="EMBL" id="CP051152">
    <property type="protein sequence ID" value="QJQ07394.1"/>
    <property type="molecule type" value="Genomic_DNA"/>
</dbReference>
<evidence type="ECO:0000256" key="3">
    <source>
        <dbReference type="ARBA" id="ARBA00022475"/>
    </source>
</evidence>
<evidence type="ECO:0000259" key="8">
    <source>
        <dbReference type="PROSITE" id="PS50928"/>
    </source>
</evidence>
<name>A0A6M4A887_9BURK</name>
<dbReference type="AlphaFoldDB" id="A0A6M4A887"/>
<feature type="transmembrane region" description="Helical" evidence="7">
    <location>
        <begin position="195"/>
        <end position="220"/>
    </location>
</feature>
<feature type="transmembrane region" description="Helical" evidence="7">
    <location>
        <begin position="60"/>
        <end position="79"/>
    </location>
</feature>
<dbReference type="KEGG" id="upi:EJG51_018030"/>
<dbReference type="PANTHER" id="PTHR30193">
    <property type="entry name" value="ABC TRANSPORTER PERMEASE PROTEIN"/>
    <property type="match status" value="1"/>
</dbReference>
<organism evidence="9 10">
    <name type="scientific">Undibacterium piscinae</name>
    <dbReference type="NCBI Taxonomy" id="2495591"/>
    <lineage>
        <taxon>Bacteria</taxon>
        <taxon>Pseudomonadati</taxon>
        <taxon>Pseudomonadota</taxon>
        <taxon>Betaproteobacteria</taxon>
        <taxon>Burkholderiales</taxon>
        <taxon>Oxalobacteraceae</taxon>
        <taxon>Undibacterium</taxon>
    </lineage>
</organism>
<evidence type="ECO:0000256" key="7">
    <source>
        <dbReference type="RuleBase" id="RU363032"/>
    </source>
</evidence>
<feature type="transmembrane region" description="Helical" evidence="7">
    <location>
        <begin position="241"/>
        <end position="266"/>
    </location>
</feature>
<dbReference type="CDD" id="cd06261">
    <property type="entry name" value="TM_PBP2"/>
    <property type="match status" value="1"/>
</dbReference>
<dbReference type="GO" id="GO:0055085">
    <property type="term" value="P:transmembrane transport"/>
    <property type="evidence" value="ECO:0007669"/>
    <property type="project" value="InterPro"/>
</dbReference>
<keyword evidence="2 7" id="KW-0813">Transport</keyword>
<feature type="domain" description="ABC transmembrane type-1" evidence="8">
    <location>
        <begin position="109"/>
        <end position="324"/>
    </location>
</feature>
<reference evidence="9 10" key="1">
    <citation type="journal article" date="2019" name="Int. J. Syst. Evol. Microbiol.">
        <title>Undibacterium piscinae sp. nov., isolated from Korean shiner intestine.</title>
        <authorList>
            <person name="Lee S.Y."/>
            <person name="Kang W."/>
            <person name="Kim P.S."/>
            <person name="Kim H.S."/>
            <person name="Sung H."/>
            <person name="Shin N.R."/>
            <person name="Whon T.W."/>
            <person name="Yun J.H."/>
            <person name="Lee J.Y."/>
            <person name="Lee J.Y."/>
            <person name="Jung M.J."/>
            <person name="Jeong Y.S."/>
            <person name="Tak E.J."/>
            <person name="Han J.E."/>
            <person name="Hyun D.W."/>
            <person name="Kang M.S."/>
            <person name="Lee K.E."/>
            <person name="Lee B.H."/>
            <person name="Bae J.W."/>
        </authorList>
    </citation>
    <scope>NUCLEOTIDE SEQUENCE [LARGE SCALE GENOMIC DNA]</scope>
    <source>
        <strain evidence="9 10">S11R28</strain>
    </source>
</reference>
<gene>
    <name evidence="9" type="ORF">EJG51_018030</name>
</gene>